<dbReference type="Pfam" id="PF13376">
    <property type="entry name" value="OmdA"/>
    <property type="match status" value="1"/>
</dbReference>
<organism evidence="1 2">
    <name type="scientific">Paenibacillus montaniterrae</name>
    <dbReference type="NCBI Taxonomy" id="429341"/>
    <lineage>
        <taxon>Bacteria</taxon>
        <taxon>Bacillati</taxon>
        <taxon>Bacillota</taxon>
        <taxon>Bacilli</taxon>
        <taxon>Bacillales</taxon>
        <taxon>Paenibacillaceae</taxon>
        <taxon>Paenibacillus</taxon>
    </lineage>
</organism>
<evidence type="ECO:0000313" key="1">
    <source>
        <dbReference type="EMBL" id="GIP17518.1"/>
    </source>
</evidence>
<accession>A0A919YP80</accession>
<evidence type="ECO:0000313" key="2">
    <source>
        <dbReference type="Proteomes" id="UP000683139"/>
    </source>
</evidence>
<dbReference type="EMBL" id="BOSE01000006">
    <property type="protein sequence ID" value="GIP17518.1"/>
    <property type="molecule type" value="Genomic_DNA"/>
</dbReference>
<dbReference type="Proteomes" id="UP000683139">
    <property type="component" value="Unassembled WGS sequence"/>
</dbReference>
<proteinExistence type="predicted"/>
<sequence length="233" mass="27470">MSMTADPSYNIALYLSLSGLLMQKRYKKSPPKQLKTNNYMRCWKMNKFKINYVSQPDFSLCDEACLAMVAQIPIEEAMAAMRGKEGSGTSDFYKALKKYKIDYLSWRDIDTIDELPLLCVLLVKFPTYTHSVLYYDGTFYDPEFGVFESKYEPKGEITHFMELYIDGIYRNKEIKIKIPQDFKEAFEKDQIAYELYQNLPYPQKSKFIYGISHFKNPETKKKNIEKRLTELKK</sequence>
<gene>
    <name evidence="1" type="ORF">J40TS1_31600</name>
</gene>
<reference evidence="1" key="1">
    <citation type="submission" date="2021-03" db="EMBL/GenBank/DDBJ databases">
        <title>Antimicrobial resistance genes in bacteria isolated from Japanese honey, and their potential for conferring macrolide and lincosamide resistance in the American foulbrood pathogen Paenibacillus larvae.</title>
        <authorList>
            <person name="Okamoto M."/>
            <person name="Kumagai M."/>
            <person name="Kanamori H."/>
            <person name="Takamatsu D."/>
        </authorList>
    </citation>
    <scope>NUCLEOTIDE SEQUENCE</scope>
    <source>
        <strain evidence="1">J40TS1</strain>
    </source>
</reference>
<name>A0A919YP80_9BACL</name>
<dbReference type="AlphaFoldDB" id="A0A919YP80"/>
<keyword evidence="2" id="KW-1185">Reference proteome</keyword>
<protein>
    <submittedName>
        <fullName evidence="1">Uncharacterized protein</fullName>
    </submittedName>
</protein>
<comment type="caution">
    <text evidence="1">The sequence shown here is derived from an EMBL/GenBank/DDBJ whole genome shotgun (WGS) entry which is preliminary data.</text>
</comment>